<reference evidence="4" key="1">
    <citation type="submission" date="2025-08" db="UniProtKB">
        <authorList>
            <consortium name="RefSeq"/>
        </authorList>
    </citation>
    <scope>IDENTIFICATION</scope>
</reference>
<dbReference type="PROSITE" id="PS50186">
    <property type="entry name" value="DEP"/>
    <property type="match status" value="1"/>
</dbReference>
<dbReference type="AlphaFoldDB" id="A0AAJ6QNS5"/>
<organism evidence="3 4">
    <name type="scientific">Galendromus occidentalis</name>
    <name type="common">western predatory mite</name>
    <dbReference type="NCBI Taxonomy" id="34638"/>
    <lineage>
        <taxon>Eukaryota</taxon>
        <taxon>Metazoa</taxon>
        <taxon>Ecdysozoa</taxon>
        <taxon>Arthropoda</taxon>
        <taxon>Chelicerata</taxon>
        <taxon>Arachnida</taxon>
        <taxon>Acari</taxon>
        <taxon>Parasitiformes</taxon>
        <taxon>Mesostigmata</taxon>
        <taxon>Gamasina</taxon>
        <taxon>Phytoseioidea</taxon>
        <taxon>Phytoseiidae</taxon>
        <taxon>Typhlodrominae</taxon>
        <taxon>Galendromus</taxon>
    </lineage>
</organism>
<dbReference type="SUPFAM" id="SSF46785">
    <property type="entry name" value="Winged helix' DNA-binding domain"/>
    <property type="match status" value="1"/>
</dbReference>
<dbReference type="InterPro" id="IPR036390">
    <property type="entry name" value="WH_DNA-bd_sf"/>
</dbReference>
<dbReference type="Pfam" id="PF00610">
    <property type="entry name" value="DEP"/>
    <property type="match status" value="1"/>
</dbReference>
<protein>
    <submittedName>
        <fullName evidence="4">DEP domain-containing protein 1B</fullName>
    </submittedName>
</protein>
<evidence type="ECO:0000259" key="2">
    <source>
        <dbReference type="PROSITE" id="PS50186"/>
    </source>
</evidence>
<dbReference type="SMART" id="SM00049">
    <property type="entry name" value="DEP"/>
    <property type="match status" value="1"/>
</dbReference>
<sequence>MKTMDPNANYSDQFRATKVWNTIVAAIRQEMPVGKRRKGLKSFDNCFTGTEAVAWMLGYLKRNKDLLGPGQEVTREKVVLLLQKFVDQKILQDVRNRNVSFKDSNTQLYTFNKENVAPKAPTAELVVRSGNRQVTYGPAAAPPNPTASSSPKNPLPLSDLPSLSQHLLWARVQQLFASGTHNSFYGTPDVLSSFSLTFSDFCPAEICHNICQVSASGIVLPRTKGDDVPAYVMHAMKCLAKWPQSAQGYPGYPGFLSDVLKVVLEYFRGRLLLSRPLYELSLTAFAPIMGTLEEAEVPVSVQYETAFVTANPETKIMPRTARKTPLPRYVTQTPSTMPRPYRPERLIQTCVRAASVRRIGSAVGCYVNSAFSASSSSLSSGVSAISEAKARSCKEVQTTKELVIRQLQHLYLLLSTRNRRAMHLLLRFMYKVGQNSTLLLKNHKSNHEVLIETFSTCLIGASRTNLQQTTMFMTFLVDNCDVIFTVPESLKQEIDGALGHRL</sequence>
<dbReference type="Gene3D" id="1.10.555.10">
    <property type="entry name" value="Rho GTPase activation protein"/>
    <property type="match status" value="1"/>
</dbReference>
<evidence type="ECO:0000256" key="1">
    <source>
        <dbReference type="SAM" id="MobiDB-lite"/>
    </source>
</evidence>
<dbReference type="InterPro" id="IPR036388">
    <property type="entry name" value="WH-like_DNA-bd_sf"/>
</dbReference>
<feature type="domain" description="DEP" evidence="2">
    <location>
        <begin position="27"/>
        <end position="113"/>
    </location>
</feature>
<feature type="compositionally biased region" description="Low complexity" evidence="1">
    <location>
        <begin position="146"/>
        <end position="156"/>
    </location>
</feature>
<feature type="region of interest" description="Disordered" evidence="1">
    <location>
        <begin position="134"/>
        <end position="156"/>
    </location>
</feature>
<dbReference type="Proteomes" id="UP000694867">
    <property type="component" value="Unplaced"/>
</dbReference>
<proteinExistence type="predicted"/>
<dbReference type="KEGG" id="goe:100905755"/>
<dbReference type="SUPFAM" id="SSF48350">
    <property type="entry name" value="GTPase activation domain, GAP"/>
    <property type="match status" value="1"/>
</dbReference>
<keyword evidence="3" id="KW-1185">Reference proteome</keyword>
<dbReference type="Gene3D" id="1.10.10.10">
    <property type="entry name" value="Winged helix-like DNA-binding domain superfamily/Winged helix DNA-binding domain"/>
    <property type="match status" value="1"/>
</dbReference>
<dbReference type="GO" id="GO:0035556">
    <property type="term" value="P:intracellular signal transduction"/>
    <property type="evidence" value="ECO:0007669"/>
    <property type="project" value="InterPro"/>
</dbReference>
<dbReference type="InterPro" id="IPR008936">
    <property type="entry name" value="Rho_GTPase_activation_prot"/>
</dbReference>
<dbReference type="GeneID" id="100905755"/>
<evidence type="ECO:0000313" key="4">
    <source>
        <dbReference type="RefSeq" id="XP_003738769.2"/>
    </source>
</evidence>
<dbReference type="InterPro" id="IPR000591">
    <property type="entry name" value="DEP_dom"/>
</dbReference>
<dbReference type="RefSeq" id="XP_003738769.2">
    <property type="nucleotide sequence ID" value="XM_003738721.2"/>
</dbReference>
<dbReference type="PANTHER" id="PTHR16206">
    <property type="entry name" value="DEP DOMAIN-CONTAINING"/>
    <property type="match status" value="1"/>
</dbReference>
<dbReference type="PANTHER" id="PTHR16206:SF4">
    <property type="entry name" value="PROTEIN LET-99"/>
    <property type="match status" value="1"/>
</dbReference>
<accession>A0AAJ6QNS5</accession>
<gene>
    <name evidence="4" type="primary">LOC100905755</name>
</gene>
<evidence type="ECO:0000313" key="3">
    <source>
        <dbReference type="Proteomes" id="UP000694867"/>
    </source>
</evidence>
<name>A0AAJ6QNS5_9ACAR</name>